<dbReference type="PANTHER" id="PTHR43410:SF1">
    <property type="entry name" value="NITRIC OXIDE SYNTHASE"/>
    <property type="match status" value="1"/>
</dbReference>
<dbReference type="Gene3D" id="3.90.1230.10">
    <property type="entry name" value="Nitric Oxide Synthase, Chain A, domain 3"/>
    <property type="match status" value="1"/>
</dbReference>
<comment type="function">
    <text evidence="2 11">Catalyzes the production of nitric oxide.</text>
</comment>
<accession>A0A8B4Q5F3</accession>
<dbReference type="Proteomes" id="UP000294641">
    <property type="component" value="Unassembled WGS sequence"/>
</dbReference>
<evidence type="ECO:0000256" key="11">
    <source>
        <dbReference type="PIRNR" id="PIRNR037219"/>
    </source>
</evidence>
<keyword evidence="6 11" id="KW-0349">Heme</keyword>
<dbReference type="InterPro" id="IPR017142">
    <property type="entry name" value="Nitric_oxide_synthase_Oase-su"/>
</dbReference>
<dbReference type="SUPFAM" id="SSF56512">
    <property type="entry name" value="Nitric oxide (NO) synthase oxygenase domain"/>
    <property type="match status" value="1"/>
</dbReference>
<comment type="caution">
    <text evidence="14">The sequence shown here is derived from an EMBL/GenBank/DDBJ whole genome shotgun (WGS) entry which is preliminary data.</text>
</comment>
<evidence type="ECO:0000256" key="3">
    <source>
        <dbReference type="ARBA" id="ARBA00005411"/>
    </source>
</evidence>
<reference evidence="14 16" key="1">
    <citation type="submission" date="2018-06" db="EMBL/GenBank/DDBJ databases">
        <authorList>
            <consortium name="Pathogen Informatics"/>
            <person name="Doyle S."/>
        </authorList>
    </citation>
    <scope>NUCLEOTIDE SEQUENCE [LARGE SCALE GENOMIC DNA]</scope>
    <source>
        <strain evidence="14 16">NCTC10597</strain>
    </source>
</reference>
<dbReference type="Gene3D" id="3.90.340.10">
    <property type="entry name" value="Nitric Oxide Synthase, Chain A, domain 1"/>
    <property type="match status" value="1"/>
</dbReference>
<evidence type="ECO:0000313" key="14">
    <source>
        <dbReference type="EMBL" id="STX08489.1"/>
    </source>
</evidence>
<dbReference type="Gene3D" id="3.90.440.10">
    <property type="entry name" value="Nitric Oxide Synthase,Heme Domain,Chain A domain 2"/>
    <property type="match status" value="1"/>
</dbReference>
<dbReference type="CDD" id="cd00575">
    <property type="entry name" value="NOS_oxygenase"/>
    <property type="match status" value="1"/>
</dbReference>
<feature type="domain" description="Nitric oxide synthase (NOS)" evidence="13">
    <location>
        <begin position="2"/>
        <end position="351"/>
    </location>
</feature>
<evidence type="ECO:0000313" key="15">
    <source>
        <dbReference type="EMBL" id="TDR37813.1"/>
    </source>
</evidence>
<dbReference type="Proteomes" id="UP000254330">
    <property type="component" value="Unassembled WGS sequence"/>
</dbReference>
<evidence type="ECO:0000313" key="16">
    <source>
        <dbReference type="Proteomes" id="UP000254330"/>
    </source>
</evidence>
<gene>
    <name evidence="14" type="primary">nos</name>
    <name evidence="15" type="ORF">DFR61_11949</name>
    <name evidence="14" type="ORF">NCTC10597_00148</name>
</gene>
<comment type="subunit">
    <text evidence="11">Homodimer.</text>
</comment>
<dbReference type="InterPro" id="IPR036119">
    <property type="entry name" value="NOS_N_sf"/>
</dbReference>
<evidence type="ECO:0000256" key="2">
    <source>
        <dbReference type="ARBA" id="ARBA00002642"/>
    </source>
</evidence>
<dbReference type="PIRSF" id="PIRSF037219">
    <property type="entry name" value="NOS_oxygenase"/>
    <property type="match status" value="1"/>
</dbReference>
<evidence type="ECO:0000256" key="12">
    <source>
        <dbReference type="PIRSR" id="PIRSR037219-1"/>
    </source>
</evidence>
<keyword evidence="9 11" id="KW-0408">Iron</keyword>
<evidence type="ECO:0000256" key="4">
    <source>
        <dbReference type="ARBA" id="ARBA00012735"/>
    </source>
</evidence>
<dbReference type="RefSeq" id="WP_232025975.1">
    <property type="nucleotide sequence ID" value="NZ_BJUE01000017.1"/>
</dbReference>
<evidence type="ECO:0000256" key="7">
    <source>
        <dbReference type="ARBA" id="ARBA00022723"/>
    </source>
</evidence>
<dbReference type="InterPro" id="IPR044943">
    <property type="entry name" value="NOS_dom_1"/>
</dbReference>
<sequence>MLDEAKKFIEQYYKECDLEQNALNERIQQIEIEIKSTGTYAQTTDELTYGAKLAWRNSNKCIGRLFWNSLTVFDRRELIDEEEIFQALLQHIKFATNDGKIRPTISVFETKRVRIWNDQLIRYAGYEVDGEIIGDSLSIEITKQCMNLGYTQKPGKYNILPLIIQVDERPPRMFEIPREYIVEVPIKHAEYDWFKELDLRWYAVPIISGMGYEVGGITYEASPFNGWYMGTEIGARNLADEDRYNMLPTIAEKMGLSTNKASSLWKDRALLELNIAVLESFKKQGVSIVDHHTAAQQFALFEEQECKRDREVTGNWTWLIPPMAPATTHIFHKPYDNTKKSPNYVYQKCPFKFL</sequence>
<keyword evidence="7 11" id="KW-0479">Metal-binding</keyword>
<evidence type="ECO:0000256" key="1">
    <source>
        <dbReference type="ARBA" id="ARBA00001971"/>
    </source>
</evidence>
<dbReference type="InterPro" id="IPR004030">
    <property type="entry name" value="NOS_N"/>
</dbReference>
<reference evidence="15 17" key="2">
    <citation type="submission" date="2019-03" db="EMBL/GenBank/DDBJ databases">
        <title>Genomic Encyclopedia of Type Strains, Phase IV (KMG-IV): sequencing the most valuable type-strain genomes for metagenomic binning, comparative biology and taxonomic classification.</title>
        <authorList>
            <person name="Goeker M."/>
        </authorList>
    </citation>
    <scope>NUCLEOTIDE SEQUENCE [LARGE SCALE GENOMIC DNA]</scope>
    <source>
        <strain evidence="15 17">DSM 20580</strain>
    </source>
</reference>
<protein>
    <recommendedName>
        <fullName evidence="5 11">Nitric oxide synthase oxygenase</fullName>
        <ecNumber evidence="4 11">1.14.14.47</ecNumber>
    </recommendedName>
</protein>
<dbReference type="GO" id="GO:0046872">
    <property type="term" value="F:metal ion binding"/>
    <property type="evidence" value="ECO:0007669"/>
    <property type="project" value="UniProtKB-KW"/>
</dbReference>
<dbReference type="GO" id="GO:0006809">
    <property type="term" value="P:nitric oxide biosynthetic process"/>
    <property type="evidence" value="ECO:0007669"/>
    <property type="project" value="InterPro"/>
</dbReference>
<dbReference type="InterPro" id="IPR044944">
    <property type="entry name" value="NOS_dom_3"/>
</dbReference>
<keyword evidence="8 11" id="KW-0560">Oxidoreductase</keyword>
<comment type="cofactor">
    <cofactor evidence="1 11 12">
        <name>heme</name>
        <dbReference type="ChEBI" id="CHEBI:30413"/>
    </cofactor>
</comment>
<evidence type="ECO:0000256" key="6">
    <source>
        <dbReference type="ARBA" id="ARBA00022617"/>
    </source>
</evidence>
<evidence type="ECO:0000313" key="17">
    <source>
        <dbReference type="Proteomes" id="UP000294641"/>
    </source>
</evidence>
<dbReference type="GO" id="GO:0020037">
    <property type="term" value="F:heme binding"/>
    <property type="evidence" value="ECO:0007669"/>
    <property type="project" value="InterPro"/>
</dbReference>
<comment type="catalytic activity">
    <reaction evidence="10">
        <text>3 reduced [flavodoxin] + 2 L-arginine + 4 O2 = 3 oxidized [flavodoxin] + 2 L-citrulline + 2 nitric oxide + 4 H2O + 5 H(+)</text>
        <dbReference type="Rhea" id="RHEA:52324"/>
        <dbReference type="Rhea" id="RHEA-COMP:10622"/>
        <dbReference type="Rhea" id="RHEA-COMP:10623"/>
        <dbReference type="ChEBI" id="CHEBI:15377"/>
        <dbReference type="ChEBI" id="CHEBI:15378"/>
        <dbReference type="ChEBI" id="CHEBI:15379"/>
        <dbReference type="ChEBI" id="CHEBI:16480"/>
        <dbReference type="ChEBI" id="CHEBI:32682"/>
        <dbReference type="ChEBI" id="CHEBI:57618"/>
        <dbReference type="ChEBI" id="CHEBI:57743"/>
        <dbReference type="ChEBI" id="CHEBI:58210"/>
        <dbReference type="EC" id="1.14.14.47"/>
    </reaction>
</comment>
<proteinExistence type="inferred from homology"/>
<keyword evidence="17" id="KW-1185">Reference proteome</keyword>
<dbReference type="InterPro" id="IPR050607">
    <property type="entry name" value="NOS"/>
</dbReference>
<comment type="miscellaneous">
    <text evidence="11">This protein is similar to the oxygenase domain of eukaryotic nitric oxide synthases but lacks the reductase domain which, in eukaryotes, is responsible for transfer of electrons to the ferric heme during nitric oxide synthesis.</text>
</comment>
<dbReference type="GO" id="GO:0004517">
    <property type="term" value="F:nitric-oxide synthase activity"/>
    <property type="evidence" value="ECO:0007669"/>
    <property type="project" value="InterPro"/>
</dbReference>
<evidence type="ECO:0000259" key="13">
    <source>
        <dbReference type="Pfam" id="PF02898"/>
    </source>
</evidence>
<evidence type="ECO:0000256" key="5">
    <source>
        <dbReference type="ARBA" id="ARBA00018859"/>
    </source>
</evidence>
<dbReference type="AlphaFoldDB" id="A0A8B4Q5F3"/>
<dbReference type="EMBL" id="UGNP01000001">
    <property type="protein sequence ID" value="STX08489.1"/>
    <property type="molecule type" value="Genomic_DNA"/>
</dbReference>
<feature type="binding site" description="axial binding residue" evidence="12">
    <location>
        <position position="61"/>
    </location>
    <ligand>
        <name>heme</name>
        <dbReference type="ChEBI" id="CHEBI:30413"/>
    </ligand>
    <ligandPart>
        <name>Fe</name>
        <dbReference type="ChEBI" id="CHEBI:18248"/>
    </ligandPart>
</feature>
<evidence type="ECO:0000256" key="8">
    <source>
        <dbReference type="ARBA" id="ARBA00023002"/>
    </source>
</evidence>
<dbReference type="EMBL" id="SNZG01000019">
    <property type="protein sequence ID" value="TDR37813.1"/>
    <property type="molecule type" value="Genomic_DNA"/>
</dbReference>
<name>A0A8B4Q5F3_9BACL</name>
<dbReference type="InterPro" id="IPR044940">
    <property type="entry name" value="NOS_dom_2"/>
</dbReference>
<dbReference type="PANTHER" id="PTHR43410">
    <property type="entry name" value="NITRIC OXIDE SYNTHASE OXYGENASE"/>
    <property type="match status" value="1"/>
</dbReference>
<organism evidence="14 16">
    <name type="scientific">Kurthia zopfii</name>
    <dbReference type="NCBI Taxonomy" id="1650"/>
    <lineage>
        <taxon>Bacteria</taxon>
        <taxon>Bacillati</taxon>
        <taxon>Bacillota</taxon>
        <taxon>Bacilli</taxon>
        <taxon>Bacillales</taxon>
        <taxon>Caryophanaceae</taxon>
        <taxon>Kurthia</taxon>
    </lineage>
</organism>
<evidence type="ECO:0000256" key="9">
    <source>
        <dbReference type="ARBA" id="ARBA00023004"/>
    </source>
</evidence>
<comment type="similarity">
    <text evidence="3 11">Belongs to the NOS family. Bacterial NOS oxygenase subfamily.</text>
</comment>
<evidence type="ECO:0000256" key="10">
    <source>
        <dbReference type="ARBA" id="ARBA00048713"/>
    </source>
</evidence>
<dbReference type="Pfam" id="PF02898">
    <property type="entry name" value="NO_synthase"/>
    <property type="match status" value="1"/>
</dbReference>
<dbReference type="EC" id="1.14.14.47" evidence="4 11"/>